<dbReference type="Proteomes" id="UP000015102">
    <property type="component" value="Unassembled WGS sequence"/>
</dbReference>
<evidence type="ECO:0000256" key="3">
    <source>
        <dbReference type="ARBA" id="ARBA00006060"/>
    </source>
</evidence>
<keyword evidence="5" id="KW-0999">Mitochondrion inner membrane</keyword>
<dbReference type="EnsemblMetazoa" id="MESCA012600-RA">
    <property type="protein sequence ID" value="MESCA012600-PA"/>
    <property type="gene ID" value="MESCA012600"/>
</dbReference>
<evidence type="ECO:0000256" key="7">
    <source>
        <dbReference type="ARBA" id="ARBA00023128"/>
    </source>
</evidence>
<keyword evidence="8" id="KW-0472">Membrane</keyword>
<keyword evidence="4" id="KW-0812">Transmembrane</keyword>
<reference evidence="9" key="2">
    <citation type="submission" date="2015-06" db="UniProtKB">
        <authorList>
            <consortium name="EnsemblMetazoa"/>
        </authorList>
    </citation>
    <scope>IDENTIFICATION</scope>
</reference>
<dbReference type="GO" id="GO:0005743">
    <property type="term" value="C:mitochondrial inner membrane"/>
    <property type="evidence" value="ECO:0007669"/>
    <property type="project" value="UniProtKB-SubCell"/>
</dbReference>
<dbReference type="HOGENOM" id="CLU_1997758_0_0_1"/>
<organism evidence="9 10">
    <name type="scientific">Megaselia scalaris</name>
    <name type="common">Humpbacked fly</name>
    <name type="synonym">Phora scalaris</name>
    <dbReference type="NCBI Taxonomy" id="36166"/>
    <lineage>
        <taxon>Eukaryota</taxon>
        <taxon>Metazoa</taxon>
        <taxon>Ecdysozoa</taxon>
        <taxon>Arthropoda</taxon>
        <taxon>Hexapoda</taxon>
        <taxon>Insecta</taxon>
        <taxon>Pterygota</taxon>
        <taxon>Neoptera</taxon>
        <taxon>Endopterygota</taxon>
        <taxon>Diptera</taxon>
        <taxon>Brachycera</taxon>
        <taxon>Muscomorpha</taxon>
        <taxon>Platypezoidea</taxon>
        <taxon>Phoridae</taxon>
        <taxon>Megaseliini</taxon>
        <taxon>Megaselia</taxon>
    </lineage>
</organism>
<comment type="function">
    <text evidence="1">Plays a role in mitochondrial morphogenesis.</text>
</comment>
<evidence type="ECO:0000256" key="4">
    <source>
        <dbReference type="ARBA" id="ARBA00022692"/>
    </source>
</evidence>
<evidence type="ECO:0000256" key="1">
    <source>
        <dbReference type="ARBA" id="ARBA00002812"/>
    </source>
</evidence>
<evidence type="ECO:0000256" key="6">
    <source>
        <dbReference type="ARBA" id="ARBA00022989"/>
    </source>
</evidence>
<dbReference type="Pfam" id="PF14972">
    <property type="entry name" value="Mito_morph_reg"/>
    <property type="match status" value="1"/>
</dbReference>
<keyword evidence="7" id="KW-0496">Mitochondrion</keyword>
<comment type="similarity">
    <text evidence="3">Belongs to the TMEM11 family.</text>
</comment>
<dbReference type="PANTHER" id="PTHR15099">
    <property type="entry name" value="PROTEIN PM1"/>
    <property type="match status" value="1"/>
</dbReference>
<sequence length="111" mass="12587">TTKEPTYSVIREVYDNGVAFEKFEQLLDKALEAKVDYIIIEPTRLGDETGRWIYVGNCLHKTAVISGIASIISSLIWQNRLLVSSPICVISIFCTGLYTVSWNYDPCCQYQ</sequence>
<keyword evidence="10" id="KW-1185">Reference proteome</keyword>
<dbReference type="InterPro" id="IPR026120">
    <property type="entry name" value="TMEM11"/>
</dbReference>
<dbReference type="STRING" id="36166.T1H762"/>
<dbReference type="AlphaFoldDB" id="T1H762"/>
<evidence type="ECO:0000256" key="5">
    <source>
        <dbReference type="ARBA" id="ARBA00022792"/>
    </source>
</evidence>
<reference evidence="10" key="1">
    <citation type="submission" date="2013-02" db="EMBL/GenBank/DDBJ databases">
        <authorList>
            <person name="Hughes D."/>
        </authorList>
    </citation>
    <scope>NUCLEOTIDE SEQUENCE</scope>
    <source>
        <strain>Durham</strain>
        <strain evidence="10">NC isolate 2 -- Noor lab</strain>
    </source>
</reference>
<evidence type="ECO:0000313" key="9">
    <source>
        <dbReference type="EnsemblMetazoa" id="MESCA012600-PA"/>
    </source>
</evidence>
<keyword evidence="6" id="KW-1133">Transmembrane helix</keyword>
<protein>
    <submittedName>
        <fullName evidence="9">Uncharacterized protein</fullName>
    </submittedName>
</protein>
<dbReference type="PANTHER" id="PTHR15099:SF2">
    <property type="entry name" value="TRANSMEMBRANE PROTEIN 11, MITOCHONDRIAL"/>
    <property type="match status" value="1"/>
</dbReference>
<proteinExistence type="inferred from homology"/>
<name>T1H762_MEGSC</name>
<dbReference type="GO" id="GO:0007007">
    <property type="term" value="P:inner mitochondrial membrane organization"/>
    <property type="evidence" value="ECO:0007669"/>
    <property type="project" value="TreeGrafter"/>
</dbReference>
<comment type="subcellular location">
    <subcellularLocation>
        <location evidence="2">Mitochondrion inner membrane</location>
        <topology evidence="2">Multi-pass membrane protein</topology>
    </subcellularLocation>
</comment>
<accession>T1H762</accession>
<evidence type="ECO:0000256" key="2">
    <source>
        <dbReference type="ARBA" id="ARBA00004448"/>
    </source>
</evidence>
<evidence type="ECO:0000313" key="10">
    <source>
        <dbReference type="Proteomes" id="UP000015102"/>
    </source>
</evidence>
<evidence type="ECO:0000256" key="8">
    <source>
        <dbReference type="ARBA" id="ARBA00023136"/>
    </source>
</evidence>
<dbReference type="OMA" id="CHYQVDY"/>